<dbReference type="Proteomes" id="UP000000849">
    <property type="component" value="Chromosome"/>
</dbReference>
<dbReference type="InterPro" id="IPR012347">
    <property type="entry name" value="Ferritin-like"/>
</dbReference>
<dbReference type="CDD" id="cd00657">
    <property type="entry name" value="Ferritin_like"/>
    <property type="match status" value="1"/>
</dbReference>
<evidence type="ECO:0000256" key="1">
    <source>
        <dbReference type="SAM" id="MobiDB-lite"/>
    </source>
</evidence>
<dbReference type="OrthoDB" id="3728083at2"/>
<sequence length="266" mass="28445">MTTSAGSSRPPYPEHTGPGRTDDRTANRSGKDADAVRALEVADAVEVLGLVASVEHQAFARLAEDSRQAPGLEQSLALSRLAACCTERRDRVLARIEELGGDPATALARFDGLLTEFDVRTPSSTWAERLLKAYVGYGVADDFCRLVARGLDEESARLVADVLDDASRTELAVGELDRACAGDDVLSSRLALWGRRLVGEALGVVQRVAQRPEVARVLARAGASDSTDGEASHVAARESVAQAPATVFNELTAEHTRRMSRLHLTA</sequence>
<evidence type="ECO:0000259" key="2">
    <source>
        <dbReference type="Pfam" id="PF13794"/>
    </source>
</evidence>
<keyword evidence="4" id="KW-1185">Reference proteome</keyword>
<organism evidence="3 4">
    <name type="scientific">Cellulomonas flavigena (strain ATCC 482 / DSM 20109 / BCRC 11376 / JCM 18109 / NBRC 3775 / NCIMB 8073 / NRS 134)</name>
    <dbReference type="NCBI Taxonomy" id="446466"/>
    <lineage>
        <taxon>Bacteria</taxon>
        <taxon>Bacillati</taxon>
        <taxon>Actinomycetota</taxon>
        <taxon>Actinomycetes</taxon>
        <taxon>Micrococcales</taxon>
        <taxon>Cellulomonadaceae</taxon>
        <taxon>Cellulomonas</taxon>
    </lineage>
</organism>
<accession>D5UI20</accession>
<dbReference type="Gene3D" id="1.20.1260.10">
    <property type="match status" value="1"/>
</dbReference>
<dbReference type="AlphaFoldDB" id="D5UI20"/>
<dbReference type="KEGG" id="cfl:Cfla_2477"/>
<dbReference type="eggNOG" id="COG3396">
    <property type="taxonomic scope" value="Bacteria"/>
</dbReference>
<dbReference type="RefSeq" id="WP_013117698.1">
    <property type="nucleotide sequence ID" value="NC_014151.1"/>
</dbReference>
<evidence type="ECO:0000313" key="4">
    <source>
        <dbReference type="Proteomes" id="UP000000849"/>
    </source>
</evidence>
<dbReference type="Pfam" id="PF13794">
    <property type="entry name" value="MiaE_2"/>
    <property type="match status" value="1"/>
</dbReference>
<feature type="domain" description="Ferritin-like" evidence="2">
    <location>
        <begin position="44"/>
        <end position="210"/>
    </location>
</feature>
<reference evidence="3 4" key="1">
    <citation type="journal article" date="2010" name="Stand. Genomic Sci.">
        <title>Complete genome sequence of Cellulomonas flavigena type strain (134).</title>
        <authorList>
            <person name="Abt B."/>
            <person name="Foster B."/>
            <person name="Lapidus A."/>
            <person name="Clum A."/>
            <person name="Sun H."/>
            <person name="Pukall R."/>
            <person name="Lucas S."/>
            <person name="Glavina Del Rio T."/>
            <person name="Nolan M."/>
            <person name="Tice H."/>
            <person name="Cheng J.F."/>
            <person name="Pitluck S."/>
            <person name="Liolios K."/>
            <person name="Ivanova N."/>
            <person name="Mavromatis K."/>
            <person name="Ovchinnikova G."/>
            <person name="Pati A."/>
            <person name="Goodwin L."/>
            <person name="Chen A."/>
            <person name="Palaniappan K."/>
            <person name="Land M."/>
            <person name="Hauser L."/>
            <person name="Chang Y.J."/>
            <person name="Jeffries C.D."/>
            <person name="Rohde M."/>
            <person name="Goker M."/>
            <person name="Woyke T."/>
            <person name="Bristow J."/>
            <person name="Eisen J.A."/>
            <person name="Markowitz V."/>
            <person name="Hugenholtz P."/>
            <person name="Kyrpides N.C."/>
            <person name="Klenk H.P."/>
        </authorList>
    </citation>
    <scope>NUCLEOTIDE SEQUENCE [LARGE SCALE GENOMIC DNA]</scope>
    <source>
        <strain evidence="4">ATCC 482 / DSM 20109 / BCRC 11376 / JCM 18109 / NBRC 3775 / NCIMB 8073 / NRS 134</strain>
    </source>
</reference>
<dbReference type="InterPro" id="IPR059125">
    <property type="entry name" value="Ferritin_actino"/>
</dbReference>
<dbReference type="HOGENOM" id="CLU_082377_0_0_11"/>
<feature type="compositionally biased region" description="Basic and acidic residues" evidence="1">
    <location>
        <begin position="20"/>
        <end position="32"/>
    </location>
</feature>
<dbReference type="STRING" id="446466.Cfla_2477"/>
<feature type="region of interest" description="Disordered" evidence="1">
    <location>
        <begin position="1"/>
        <end position="32"/>
    </location>
</feature>
<protein>
    <recommendedName>
        <fullName evidence="2">Ferritin-like domain-containing protein</fullName>
    </recommendedName>
</protein>
<proteinExistence type="predicted"/>
<dbReference type="EMBL" id="CP001964">
    <property type="protein sequence ID" value="ADG75365.1"/>
    <property type="molecule type" value="Genomic_DNA"/>
</dbReference>
<gene>
    <name evidence="3" type="ordered locus">Cfla_2477</name>
</gene>
<evidence type="ECO:0000313" key="3">
    <source>
        <dbReference type="EMBL" id="ADG75365.1"/>
    </source>
</evidence>
<name>D5UI20_CELFN</name>